<dbReference type="GO" id="GO:0016887">
    <property type="term" value="F:ATP hydrolysis activity"/>
    <property type="evidence" value="ECO:0007669"/>
    <property type="project" value="InterPro"/>
</dbReference>
<dbReference type="GO" id="GO:0006302">
    <property type="term" value="P:double-strand break repair"/>
    <property type="evidence" value="ECO:0007669"/>
    <property type="project" value="InterPro"/>
</dbReference>
<feature type="domain" description="Rad50/SbcC-type AAA" evidence="5">
    <location>
        <begin position="6"/>
        <end position="244"/>
    </location>
</feature>
<dbReference type="OrthoDB" id="9795626at2"/>
<feature type="coiled-coil region" evidence="4">
    <location>
        <begin position="346"/>
        <end position="462"/>
    </location>
</feature>
<comment type="similarity">
    <text evidence="1">Belongs to the SMC family. SbcC subfamily.</text>
</comment>
<dbReference type="Gene3D" id="3.40.50.300">
    <property type="entry name" value="P-loop containing nucleotide triphosphate hydrolases"/>
    <property type="match status" value="2"/>
</dbReference>
<comment type="subunit">
    <text evidence="2">Heterodimer of SbcC and SbcD.</text>
</comment>
<dbReference type="InterPro" id="IPR038729">
    <property type="entry name" value="Rad50/SbcC_AAA"/>
</dbReference>
<keyword evidence="7" id="KW-1185">Reference proteome</keyword>
<dbReference type="STRING" id="1547283.A9C19_15215"/>
<evidence type="ECO:0000256" key="3">
    <source>
        <dbReference type="ARBA" id="ARBA00013368"/>
    </source>
</evidence>
<organism evidence="6 7">
    <name type="scientific">Bacillus weihaiensis</name>
    <dbReference type="NCBI Taxonomy" id="1547283"/>
    <lineage>
        <taxon>Bacteria</taxon>
        <taxon>Bacillati</taxon>
        <taxon>Bacillota</taxon>
        <taxon>Bacilli</taxon>
        <taxon>Bacillales</taxon>
        <taxon>Bacillaceae</taxon>
        <taxon>Bacillus</taxon>
    </lineage>
</organism>
<sequence>MKPIQLSVAGLHSFREKQTIDFDSLCDGGIFGIFGPTGSGKSSILDAMTLALYGKVERAMNNTHGILNHAEEKLTVSFTFELENASAKKRYIVERTFKRTDEIKVKTSICRLIEVSTEHVVLADKAVEVNEKVYGLLGLTIDDFTRAVVLPQGKFAEFLSLKGAERRQMLQRLFHLEQYGDKMLKKLKKRLTLAKAKHNELEAEKTGLGDASKEAVKAAESDVEQAENLLEKRTKELEQVTKEFEEKQEVWKLQQEQENIEKDKRVLLLNEADIKRLRVELKRAEEAEFLRPYAEALQRSQSDYRDAKQQLHDNEATFHHIKKQYDETTKAYEAIRKEKSEEEPKLVAKREKLVQLEKVEQELLQDKKQLAQLTENNNKLKERHQASEELLVKATQLVEKALSKQQDLKEEQKKMVVTTKEREQISSASDLKQQVVQINQQLDEVSEVVRNKQNVLEVEKNQQKVLQKQLTDVQVKLREEYESLTQLFFVISERENEYNHFLQMCKKRVEDELTKQEEVKAKELAFELVNQLQEGAPCPVCGSTHHPDIAQKHDQNRPESDEITKQLKQELETLQSIQYEPQSLKVKAEALSQQLVSEFSFLHEFVSKEQSERNGLLSGVKDPTIRQGFDVFHTEFKALNQDFLQAKTTTERLVKQLRQLRQETQRKEDFISSTAGEEKEWEEKQRKIETKLVEVKQTYSELFPHLPFAQLEQLQQEMRQKDESFELLNERIQKSVMFIEEQQEMVKTQEKLAQKLIEEQIEIDTTISNRKAMVNEKQEKLKQAGLKNPFHQEIQETEATLRRLVDTEKELYDLWQQTSMKLQKKQSDLAAAEKTFERATGTLSEANQKWNMVKEDTSFQSVEETLASILSSTGKQELKNKIEEYEDKLKQLTTDLQRVTEKLAGRKVTLEEWSSMQQIRLEMQKMVNEAVEAKGAAARVVEELLSKHIRFSEIEVEQKELSTLLQHLEKLQSVFKGNSFVEYVAQEQLQQVSRDASERLSILTRGRYAIEVDSQGGFTMRDDANGGVRRPVSTLSGGETFLTSLALALSLSTQIQLRGEYPLQFFFLDEGFGTLDIELLDTVITALEKLQAQNLSVGVISHVQELRARLPRKLIVNPAEPSGKGTTVHLESL</sequence>
<gene>
    <name evidence="6" type="ORF">A9C19_15215</name>
</gene>
<proteinExistence type="inferred from homology"/>
<name>A0A1L3MUF1_9BACI</name>
<evidence type="ECO:0000256" key="1">
    <source>
        <dbReference type="ARBA" id="ARBA00006930"/>
    </source>
</evidence>
<evidence type="ECO:0000256" key="4">
    <source>
        <dbReference type="SAM" id="Coils"/>
    </source>
</evidence>
<feature type="coiled-coil region" evidence="4">
    <location>
        <begin position="875"/>
        <end position="974"/>
    </location>
</feature>
<evidence type="ECO:0000313" key="7">
    <source>
        <dbReference type="Proteomes" id="UP000181936"/>
    </source>
</evidence>
<dbReference type="SUPFAM" id="SSF52540">
    <property type="entry name" value="P-loop containing nucleoside triphosphate hydrolases"/>
    <property type="match status" value="1"/>
</dbReference>
<protein>
    <recommendedName>
        <fullName evidence="3">Nuclease SbcCD subunit C</fullName>
    </recommendedName>
</protein>
<dbReference type="PANTHER" id="PTHR32114:SF2">
    <property type="entry name" value="ABC TRANSPORTER ABCH.3"/>
    <property type="match status" value="1"/>
</dbReference>
<evidence type="ECO:0000313" key="6">
    <source>
        <dbReference type="EMBL" id="APH05975.1"/>
    </source>
</evidence>
<feature type="coiled-coil region" evidence="4">
    <location>
        <begin position="711"/>
        <end position="759"/>
    </location>
</feature>
<keyword evidence="4" id="KW-0175">Coiled coil</keyword>
<reference evidence="6 7" key="1">
    <citation type="journal article" date="2016" name="Sci. Rep.">
        <title>Complete genome sequence and transcriptomic analysis of a novel marine strain Bacillus weihaiensis reveals the mechanism of brown algae degradation.</title>
        <authorList>
            <person name="Zhu Y."/>
            <person name="Chen P."/>
            <person name="Bao Y."/>
            <person name="Men Y."/>
            <person name="Zeng Y."/>
            <person name="Yang J."/>
            <person name="Sun J."/>
            <person name="Sun Y."/>
        </authorList>
    </citation>
    <scope>NUCLEOTIDE SEQUENCE [LARGE SCALE GENOMIC DNA]</scope>
    <source>
        <strain evidence="6 7">Alg07</strain>
    </source>
</reference>
<dbReference type="InterPro" id="IPR027417">
    <property type="entry name" value="P-loop_NTPase"/>
</dbReference>
<evidence type="ECO:0000259" key="5">
    <source>
        <dbReference type="Pfam" id="PF13476"/>
    </source>
</evidence>
<dbReference type="Proteomes" id="UP000181936">
    <property type="component" value="Chromosome"/>
</dbReference>
<evidence type="ECO:0000256" key="2">
    <source>
        <dbReference type="ARBA" id="ARBA00011322"/>
    </source>
</evidence>
<feature type="coiled-coil region" evidence="4">
    <location>
        <begin position="184"/>
        <end position="317"/>
    </location>
</feature>
<dbReference type="RefSeq" id="WP_072580776.1">
    <property type="nucleotide sequence ID" value="NZ_CP016020.1"/>
</dbReference>
<dbReference type="AlphaFoldDB" id="A0A1L3MUF1"/>
<dbReference type="KEGG" id="bwh:A9C19_15215"/>
<dbReference type="EMBL" id="CP016020">
    <property type="protein sequence ID" value="APH05975.1"/>
    <property type="molecule type" value="Genomic_DNA"/>
</dbReference>
<dbReference type="Pfam" id="PF13558">
    <property type="entry name" value="SbcC_Walker_B"/>
    <property type="match status" value="1"/>
</dbReference>
<dbReference type="Pfam" id="PF13476">
    <property type="entry name" value="AAA_23"/>
    <property type="match status" value="1"/>
</dbReference>
<accession>A0A1L3MUF1</accession>
<dbReference type="PANTHER" id="PTHR32114">
    <property type="entry name" value="ABC TRANSPORTER ABCH.3"/>
    <property type="match status" value="1"/>
</dbReference>